<dbReference type="InterPro" id="IPR001647">
    <property type="entry name" value="HTH_TetR"/>
</dbReference>
<dbReference type="SUPFAM" id="SSF48498">
    <property type="entry name" value="Tetracyclin repressor-like, C-terminal domain"/>
    <property type="match status" value="1"/>
</dbReference>
<dbReference type="InterPro" id="IPR050109">
    <property type="entry name" value="HTH-type_TetR-like_transc_reg"/>
</dbReference>
<evidence type="ECO:0000256" key="2">
    <source>
        <dbReference type="ARBA" id="ARBA00023015"/>
    </source>
</evidence>
<evidence type="ECO:0000313" key="8">
    <source>
        <dbReference type="Proteomes" id="UP000307000"/>
    </source>
</evidence>
<evidence type="ECO:0000256" key="4">
    <source>
        <dbReference type="ARBA" id="ARBA00023163"/>
    </source>
</evidence>
<name>A0A5B7WVF5_9MICC</name>
<evidence type="ECO:0000259" key="6">
    <source>
        <dbReference type="PROSITE" id="PS50977"/>
    </source>
</evidence>
<evidence type="ECO:0000256" key="5">
    <source>
        <dbReference type="PROSITE-ProRule" id="PRU00335"/>
    </source>
</evidence>
<organism evidence="7 8">
    <name type="scientific">Glutamicibacter creatinolyticus</name>
    <dbReference type="NCBI Taxonomy" id="162496"/>
    <lineage>
        <taxon>Bacteria</taxon>
        <taxon>Bacillati</taxon>
        <taxon>Actinomycetota</taxon>
        <taxon>Actinomycetes</taxon>
        <taxon>Micrococcales</taxon>
        <taxon>Micrococcaceae</taxon>
        <taxon>Glutamicibacter</taxon>
    </lineage>
</organism>
<reference evidence="7 8" key="1">
    <citation type="submission" date="2018-12" db="EMBL/GenBank/DDBJ databases">
        <title>Complete Genome Sequence of Glutamicibacter creatinolyticus strain LGCM259,isolated from an abscess of a 12-year-old mare in Italy.</title>
        <authorList>
            <person name="Santos R.G."/>
            <person name="Silva A.L."/>
            <person name="Seyffert N."/>
            <person name="Castro T.L.P."/>
            <person name="Attili A.R."/>
            <person name="Rifici C."/>
            <person name="Mazzullo G."/>
            <person name="Brenig B."/>
            <person name="Venanzi F."/>
            <person name="Azevedo V."/>
        </authorList>
    </citation>
    <scope>NUCLEOTIDE SEQUENCE [LARGE SCALE GENOMIC DNA]</scope>
    <source>
        <strain evidence="7 8">LGCM 259</strain>
    </source>
</reference>
<keyword evidence="3 5" id="KW-0238">DNA-binding</keyword>
<accession>A0A5B7WVF5</accession>
<dbReference type="PANTHER" id="PTHR30055">
    <property type="entry name" value="HTH-TYPE TRANSCRIPTIONAL REGULATOR RUTR"/>
    <property type="match status" value="1"/>
</dbReference>
<gene>
    <name evidence="7" type="ORF">GcLGCM259_2324</name>
</gene>
<dbReference type="AlphaFoldDB" id="A0A5B7WVF5"/>
<proteinExistence type="predicted"/>
<dbReference type="InterPro" id="IPR036271">
    <property type="entry name" value="Tet_transcr_reg_TetR-rel_C_sf"/>
</dbReference>
<dbReference type="EMBL" id="CP034412">
    <property type="protein sequence ID" value="QCY48031.1"/>
    <property type="molecule type" value="Genomic_DNA"/>
</dbReference>
<protein>
    <submittedName>
        <fullName evidence="7">TetR/AcrR family transcriptional regulator</fullName>
    </submittedName>
</protein>
<dbReference type="InterPro" id="IPR009057">
    <property type="entry name" value="Homeodomain-like_sf"/>
</dbReference>
<evidence type="ECO:0000256" key="3">
    <source>
        <dbReference type="ARBA" id="ARBA00023125"/>
    </source>
</evidence>
<dbReference type="PROSITE" id="PS50977">
    <property type="entry name" value="HTH_TETR_2"/>
    <property type="match status" value="1"/>
</dbReference>
<dbReference type="GO" id="GO:0003700">
    <property type="term" value="F:DNA-binding transcription factor activity"/>
    <property type="evidence" value="ECO:0007669"/>
    <property type="project" value="TreeGrafter"/>
</dbReference>
<sequence>MPKIVDHEQRRREIIEVTWRFIAQQGFDKLNLRDLAAAAGYANGGLKPYFPTRNSLLSATFNFVFNSTGRRIARTTRGLAGMAAIRAFAAEVLPLDEERRDESRVVIHFWHVALQDEKMAQLNANSMDDWRRQLDGWLHQVPGLDPQRVEVARNALMTFLLGAQITAVLDHAGNSRQQLLAQLDYLLESLH</sequence>
<dbReference type="InterPro" id="IPR039538">
    <property type="entry name" value="BetI_C"/>
</dbReference>
<dbReference type="Pfam" id="PF13977">
    <property type="entry name" value="TetR_C_6"/>
    <property type="match status" value="1"/>
</dbReference>
<keyword evidence="8" id="KW-1185">Reference proteome</keyword>
<dbReference type="KEGG" id="gcr:GcLGCM259_2324"/>
<keyword evidence="4" id="KW-0804">Transcription</keyword>
<evidence type="ECO:0000313" key="7">
    <source>
        <dbReference type="EMBL" id="QCY48031.1"/>
    </source>
</evidence>
<dbReference type="SUPFAM" id="SSF46689">
    <property type="entry name" value="Homeodomain-like"/>
    <property type="match status" value="1"/>
</dbReference>
<dbReference type="Gene3D" id="1.10.357.10">
    <property type="entry name" value="Tetracycline Repressor, domain 2"/>
    <property type="match status" value="1"/>
</dbReference>
<feature type="DNA-binding region" description="H-T-H motif" evidence="5">
    <location>
        <begin position="31"/>
        <end position="50"/>
    </location>
</feature>
<dbReference type="Pfam" id="PF00440">
    <property type="entry name" value="TetR_N"/>
    <property type="match status" value="1"/>
</dbReference>
<feature type="domain" description="HTH tetR-type" evidence="6">
    <location>
        <begin position="8"/>
        <end position="68"/>
    </location>
</feature>
<keyword evidence="1" id="KW-0678">Repressor</keyword>
<keyword evidence="2" id="KW-0805">Transcription regulation</keyword>
<dbReference type="PANTHER" id="PTHR30055:SF228">
    <property type="entry name" value="TRANSCRIPTIONAL REGULATOR-RELATED"/>
    <property type="match status" value="1"/>
</dbReference>
<dbReference type="Proteomes" id="UP000307000">
    <property type="component" value="Chromosome"/>
</dbReference>
<evidence type="ECO:0000256" key="1">
    <source>
        <dbReference type="ARBA" id="ARBA00022491"/>
    </source>
</evidence>
<dbReference type="GO" id="GO:0000976">
    <property type="term" value="F:transcription cis-regulatory region binding"/>
    <property type="evidence" value="ECO:0007669"/>
    <property type="project" value="TreeGrafter"/>
</dbReference>
<dbReference type="RefSeq" id="WP_138176619.1">
    <property type="nucleotide sequence ID" value="NZ_CP034412.1"/>
</dbReference>